<dbReference type="EMBL" id="OV725082">
    <property type="protein sequence ID" value="CAH1406020.1"/>
    <property type="molecule type" value="Genomic_DNA"/>
</dbReference>
<sequence>MPRSKKQNRRAYALLVERIRCLIHTALAYRMTPLNGTDREGRSTRDRQDGRKWYLTSLPRKRKCGHDLEDWTGPGNLPLQALNLPRCPRLQDVLQGFSLRPCCYIHIHSRPLVSCESSKQGFVSVRLLLGGTFPTQIGSFFSQPLNPTVLL</sequence>
<evidence type="ECO:0000313" key="2">
    <source>
        <dbReference type="Proteomes" id="UP001152798"/>
    </source>
</evidence>
<protein>
    <submittedName>
        <fullName evidence="1">Uncharacterized protein</fullName>
    </submittedName>
</protein>
<proteinExistence type="predicted"/>
<name>A0A9P0HNJ2_NEZVI</name>
<accession>A0A9P0HNJ2</accession>
<organism evidence="1 2">
    <name type="scientific">Nezara viridula</name>
    <name type="common">Southern green stink bug</name>
    <name type="synonym">Cimex viridulus</name>
    <dbReference type="NCBI Taxonomy" id="85310"/>
    <lineage>
        <taxon>Eukaryota</taxon>
        <taxon>Metazoa</taxon>
        <taxon>Ecdysozoa</taxon>
        <taxon>Arthropoda</taxon>
        <taxon>Hexapoda</taxon>
        <taxon>Insecta</taxon>
        <taxon>Pterygota</taxon>
        <taxon>Neoptera</taxon>
        <taxon>Paraneoptera</taxon>
        <taxon>Hemiptera</taxon>
        <taxon>Heteroptera</taxon>
        <taxon>Panheteroptera</taxon>
        <taxon>Pentatomomorpha</taxon>
        <taxon>Pentatomoidea</taxon>
        <taxon>Pentatomidae</taxon>
        <taxon>Pentatominae</taxon>
        <taxon>Nezara</taxon>
    </lineage>
</organism>
<dbReference type="Proteomes" id="UP001152798">
    <property type="component" value="Chromosome 6"/>
</dbReference>
<evidence type="ECO:0000313" key="1">
    <source>
        <dbReference type="EMBL" id="CAH1406020.1"/>
    </source>
</evidence>
<keyword evidence="2" id="KW-1185">Reference proteome</keyword>
<reference evidence="1" key="1">
    <citation type="submission" date="2022-01" db="EMBL/GenBank/DDBJ databases">
        <authorList>
            <person name="King R."/>
        </authorList>
    </citation>
    <scope>NUCLEOTIDE SEQUENCE</scope>
</reference>
<gene>
    <name evidence="1" type="ORF">NEZAVI_LOCUS14063</name>
</gene>
<dbReference type="AlphaFoldDB" id="A0A9P0HNJ2"/>